<gene>
    <name evidence="1" type="ORF">CCAN12_810179</name>
</gene>
<protein>
    <submittedName>
        <fullName evidence="1">Uncharacterized protein</fullName>
    </submittedName>
</protein>
<reference evidence="1 2" key="1">
    <citation type="submission" date="2015-01" db="EMBL/GenBank/DDBJ databases">
        <authorList>
            <person name="Xiang T."/>
            <person name="Song Y."/>
            <person name="Huang L."/>
            <person name="Wang B."/>
            <person name="Wu P."/>
        </authorList>
    </citation>
    <scope>NUCLEOTIDE SEQUENCE [LARGE SCALE GENOMIC DNA]</scope>
    <source>
        <strain evidence="1 2">Cc12</strain>
    </source>
</reference>
<organism evidence="1 2">
    <name type="scientific">Capnocytophaga canimorsus</name>
    <dbReference type="NCBI Taxonomy" id="28188"/>
    <lineage>
        <taxon>Bacteria</taxon>
        <taxon>Pseudomonadati</taxon>
        <taxon>Bacteroidota</taxon>
        <taxon>Flavobacteriia</taxon>
        <taxon>Flavobacteriales</taxon>
        <taxon>Flavobacteriaceae</taxon>
        <taxon>Capnocytophaga</taxon>
    </lineage>
</organism>
<accession>A0A0B7HV33</accession>
<name>A0A0B7HV33_9FLAO</name>
<evidence type="ECO:0000313" key="1">
    <source>
        <dbReference type="EMBL" id="CEN41742.1"/>
    </source>
</evidence>
<dbReference type="AlphaFoldDB" id="A0A0B7HV33"/>
<proteinExistence type="predicted"/>
<dbReference type="EMBL" id="CDOE01000080">
    <property type="protein sequence ID" value="CEN41742.1"/>
    <property type="molecule type" value="Genomic_DNA"/>
</dbReference>
<sequence length="59" mass="7034">MKKIITLALIFLNGMLLAQQYRPLSEQKNGLILSKLDWQKRPTIRKPQRKNKINRNLFL</sequence>
<dbReference type="Proteomes" id="UP000044026">
    <property type="component" value="Unassembled WGS sequence"/>
</dbReference>
<evidence type="ECO:0000313" key="2">
    <source>
        <dbReference type="Proteomes" id="UP000044026"/>
    </source>
</evidence>